<reference evidence="1 2" key="1">
    <citation type="submission" date="2019-02" db="EMBL/GenBank/DDBJ databases">
        <title>Deep-cultivation of Planctomycetes and their phenomic and genomic characterization uncovers novel biology.</title>
        <authorList>
            <person name="Wiegand S."/>
            <person name="Jogler M."/>
            <person name="Boedeker C."/>
            <person name="Pinto D."/>
            <person name="Vollmers J."/>
            <person name="Rivas-Marin E."/>
            <person name="Kohn T."/>
            <person name="Peeters S.H."/>
            <person name="Heuer A."/>
            <person name="Rast P."/>
            <person name="Oberbeckmann S."/>
            <person name="Bunk B."/>
            <person name="Jeske O."/>
            <person name="Meyerdierks A."/>
            <person name="Storesund J.E."/>
            <person name="Kallscheuer N."/>
            <person name="Luecker S."/>
            <person name="Lage O.M."/>
            <person name="Pohl T."/>
            <person name="Merkel B.J."/>
            <person name="Hornburger P."/>
            <person name="Mueller R.-W."/>
            <person name="Bruemmer F."/>
            <person name="Labrenz M."/>
            <person name="Spormann A.M."/>
            <person name="Op den Camp H."/>
            <person name="Overmann J."/>
            <person name="Amann R."/>
            <person name="Jetten M.S.M."/>
            <person name="Mascher T."/>
            <person name="Medema M.H."/>
            <person name="Devos D.P."/>
            <person name="Kaster A.-K."/>
            <person name="Ovreas L."/>
            <person name="Rohde M."/>
            <person name="Galperin M.Y."/>
            <person name="Jogler C."/>
        </authorList>
    </citation>
    <scope>NUCLEOTIDE SEQUENCE [LARGE SCALE GENOMIC DNA]</scope>
    <source>
        <strain evidence="1 2">Mal52</strain>
    </source>
</reference>
<accession>A0A517ZJI6</accession>
<evidence type="ECO:0000313" key="1">
    <source>
        <dbReference type="EMBL" id="QDU42587.1"/>
    </source>
</evidence>
<dbReference type="AlphaFoldDB" id="A0A517ZJI6"/>
<dbReference type="EMBL" id="CP036276">
    <property type="protein sequence ID" value="QDU42587.1"/>
    <property type="molecule type" value="Genomic_DNA"/>
</dbReference>
<keyword evidence="2" id="KW-1185">Reference proteome</keyword>
<name>A0A517ZJI6_9PLAN</name>
<organism evidence="1 2">
    <name type="scientific">Symmachiella dynata</name>
    <dbReference type="NCBI Taxonomy" id="2527995"/>
    <lineage>
        <taxon>Bacteria</taxon>
        <taxon>Pseudomonadati</taxon>
        <taxon>Planctomycetota</taxon>
        <taxon>Planctomycetia</taxon>
        <taxon>Planctomycetales</taxon>
        <taxon>Planctomycetaceae</taxon>
        <taxon>Symmachiella</taxon>
    </lineage>
</organism>
<dbReference type="RefSeq" id="WP_145374621.1">
    <property type="nucleotide sequence ID" value="NZ_CP036276.1"/>
</dbReference>
<proteinExistence type="predicted"/>
<gene>
    <name evidence="1" type="ORF">Mal52_10500</name>
</gene>
<dbReference type="KEGG" id="sdyn:Mal52_10500"/>
<sequence length="150" mass="16564">MSFVFKPAVYKSSTLYELPRPVPVLRVRDAWDASRFKVPLADGDALVGHSRQGVDISLEGQIGSQSGSLKTSEGAMLEELEALRSTLDVSSASEKFEFFIYHDATSGTYRKFKLCSTVQFEMDLSNQNLFTYSLVVHAENPVLYTTAPGA</sequence>
<evidence type="ECO:0000313" key="2">
    <source>
        <dbReference type="Proteomes" id="UP000319383"/>
    </source>
</evidence>
<protein>
    <submittedName>
        <fullName evidence="1">Uncharacterized protein</fullName>
    </submittedName>
</protein>
<dbReference type="Proteomes" id="UP000319383">
    <property type="component" value="Chromosome"/>
</dbReference>